<dbReference type="GO" id="GO:0008168">
    <property type="term" value="F:methyltransferase activity"/>
    <property type="evidence" value="ECO:0007669"/>
    <property type="project" value="UniProtKB-KW"/>
</dbReference>
<accession>A0ABW1IHB1</accession>
<feature type="binding site" evidence="6">
    <location>
        <position position="150"/>
    </location>
    <ligand>
        <name>S-adenosyl-L-methionine</name>
        <dbReference type="ChEBI" id="CHEBI:59789"/>
    </ligand>
</feature>
<keyword evidence="5 6" id="KW-0949">S-adenosyl-L-methionine</keyword>
<comment type="similarity">
    <text evidence="6">Belongs to the methyltransferase superfamily. RNA methyltransferase RsmG family.</text>
</comment>
<organism evidence="7 8">
    <name type="scientific">Marinicrinis lubricantis</name>
    <dbReference type="NCBI Taxonomy" id="2086470"/>
    <lineage>
        <taxon>Bacteria</taxon>
        <taxon>Bacillati</taxon>
        <taxon>Bacillota</taxon>
        <taxon>Bacilli</taxon>
        <taxon>Bacillales</taxon>
        <taxon>Paenibacillaceae</taxon>
    </lineage>
</organism>
<keyword evidence="3 6" id="KW-0489">Methyltransferase</keyword>
<dbReference type="Pfam" id="PF02527">
    <property type="entry name" value="GidB"/>
    <property type="match status" value="1"/>
</dbReference>
<dbReference type="PANTHER" id="PTHR31760">
    <property type="entry name" value="S-ADENOSYL-L-METHIONINE-DEPENDENT METHYLTRANSFERASES SUPERFAMILY PROTEIN"/>
    <property type="match status" value="1"/>
</dbReference>
<feature type="binding site" evidence="6">
    <location>
        <begin position="131"/>
        <end position="132"/>
    </location>
    <ligand>
        <name>S-adenosyl-L-methionine</name>
        <dbReference type="ChEBI" id="CHEBI:59789"/>
    </ligand>
</feature>
<comment type="caution">
    <text evidence="6">Lacks conserved residue(s) required for the propagation of feature annotation.</text>
</comment>
<name>A0ABW1IHB1_9BACL</name>
<protein>
    <recommendedName>
        <fullName evidence="6">Ribosomal RNA small subunit methyltransferase G</fullName>
        <ecNumber evidence="6">2.1.1.-</ecNumber>
    </recommendedName>
    <alternativeName>
        <fullName evidence="6">16S rRNA 7-methylguanosine methyltransferase</fullName>
        <shortName evidence="6">16S rRNA m7G methyltransferase</shortName>
    </alternativeName>
</protein>
<proteinExistence type="inferred from homology"/>
<keyword evidence="1 6" id="KW-0963">Cytoplasm</keyword>
<evidence type="ECO:0000256" key="1">
    <source>
        <dbReference type="ARBA" id="ARBA00022490"/>
    </source>
</evidence>
<dbReference type="SUPFAM" id="SSF53335">
    <property type="entry name" value="S-adenosyl-L-methionine-dependent methyltransferases"/>
    <property type="match status" value="1"/>
</dbReference>
<evidence type="ECO:0000256" key="2">
    <source>
        <dbReference type="ARBA" id="ARBA00022552"/>
    </source>
</evidence>
<dbReference type="EC" id="2.1.1.-" evidence="6"/>
<gene>
    <name evidence="6 7" type="primary">rsmG</name>
    <name evidence="7" type="ORF">ACFPXP_00165</name>
</gene>
<reference evidence="8" key="1">
    <citation type="journal article" date="2019" name="Int. J. Syst. Evol. Microbiol.">
        <title>The Global Catalogue of Microorganisms (GCM) 10K type strain sequencing project: providing services to taxonomists for standard genome sequencing and annotation.</title>
        <authorList>
            <consortium name="The Broad Institute Genomics Platform"/>
            <consortium name="The Broad Institute Genome Sequencing Center for Infectious Disease"/>
            <person name="Wu L."/>
            <person name="Ma J."/>
        </authorList>
    </citation>
    <scope>NUCLEOTIDE SEQUENCE [LARGE SCALE GENOMIC DNA]</scope>
    <source>
        <strain evidence="8">CCM 8749</strain>
    </source>
</reference>
<dbReference type="GO" id="GO:0032259">
    <property type="term" value="P:methylation"/>
    <property type="evidence" value="ECO:0007669"/>
    <property type="project" value="UniProtKB-KW"/>
</dbReference>
<comment type="caution">
    <text evidence="7">The sequence shown here is derived from an EMBL/GenBank/DDBJ whole genome shotgun (WGS) entry which is preliminary data.</text>
</comment>
<keyword evidence="2 6" id="KW-0698">rRNA processing</keyword>
<dbReference type="InterPro" id="IPR003682">
    <property type="entry name" value="rRNA_ssu_MeTfrase_G"/>
</dbReference>
<keyword evidence="8" id="KW-1185">Reference proteome</keyword>
<evidence type="ECO:0000256" key="4">
    <source>
        <dbReference type="ARBA" id="ARBA00022679"/>
    </source>
</evidence>
<comment type="subcellular location">
    <subcellularLocation>
        <location evidence="6">Cytoplasm</location>
    </subcellularLocation>
</comment>
<keyword evidence="4 6" id="KW-0808">Transferase</keyword>
<dbReference type="InterPro" id="IPR029063">
    <property type="entry name" value="SAM-dependent_MTases_sf"/>
</dbReference>
<evidence type="ECO:0000256" key="6">
    <source>
        <dbReference type="HAMAP-Rule" id="MF_00074"/>
    </source>
</evidence>
<feature type="binding site" evidence="6">
    <location>
        <position position="80"/>
    </location>
    <ligand>
        <name>S-adenosyl-L-methionine</name>
        <dbReference type="ChEBI" id="CHEBI:59789"/>
    </ligand>
</feature>
<evidence type="ECO:0000256" key="5">
    <source>
        <dbReference type="ARBA" id="ARBA00022691"/>
    </source>
</evidence>
<evidence type="ECO:0000256" key="3">
    <source>
        <dbReference type="ARBA" id="ARBA00022603"/>
    </source>
</evidence>
<dbReference type="PANTHER" id="PTHR31760:SF0">
    <property type="entry name" value="S-ADENOSYL-L-METHIONINE-DEPENDENT METHYLTRANSFERASES SUPERFAMILY PROTEIN"/>
    <property type="match status" value="1"/>
</dbReference>
<evidence type="ECO:0000313" key="7">
    <source>
        <dbReference type="EMBL" id="MFC5984921.1"/>
    </source>
</evidence>
<dbReference type="NCBIfam" id="TIGR00138">
    <property type="entry name" value="rsmG_gidB"/>
    <property type="match status" value="1"/>
</dbReference>
<dbReference type="HAMAP" id="MF_00074">
    <property type="entry name" value="16SrRNA_methyltr_G"/>
    <property type="match status" value="1"/>
</dbReference>
<feature type="binding site" evidence="6">
    <location>
        <position position="85"/>
    </location>
    <ligand>
        <name>S-adenosyl-L-methionine</name>
        <dbReference type="ChEBI" id="CHEBI:59789"/>
    </ligand>
</feature>
<dbReference type="Proteomes" id="UP001596250">
    <property type="component" value="Unassembled WGS sequence"/>
</dbReference>
<dbReference type="EMBL" id="JBHSQV010000001">
    <property type="protein sequence ID" value="MFC5984921.1"/>
    <property type="molecule type" value="Genomic_DNA"/>
</dbReference>
<dbReference type="PIRSF" id="PIRSF003078">
    <property type="entry name" value="GidB"/>
    <property type="match status" value="1"/>
</dbReference>
<evidence type="ECO:0000313" key="8">
    <source>
        <dbReference type="Proteomes" id="UP001596250"/>
    </source>
</evidence>
<comment type="function">
    <text evidence="6">Specifically methylates the N7 position of guanine in position 535 of 16S rRNA.</text>
</comment>
<sequence length="243" mass="27655">MTDMIQQQFVGWLHEKGLDVSAEQLEQFELYYRILVEWNEKMNLTGITERAEVYEKHFFDSLTPAFEMDFTGEMKVIDIGSGAGFPGIPLKIMFPQLSLTILDSLNKRIQFLHHVVSELRLTDVQCVHGRAEEYGRNIAFRDRYDVAFARAVARLSVLNEFCLPFVREGGTFISMKGSQADEEISEAEFSIKVLGAKLDRTITLTLPIEKSVRSIILIRKVKGTPGKYPRKPGLPLKQPLTAK</sequence>
<dbReference type="Gene3D" id="3.40.50.150">
    <property type="entry name" value="Vaccinia Virus protein VP39"/>
    <property type="match status" value="1"/>
</dbReference>
<dbReference type="RefSeq" id="WP_379891266.1">
    <property type="nucleotide sequence ID" value="NZ_CBCSCT010000037.1"/>
</dbReference>